<comment type="similarity">
    <text evidence="1">Belongs to the thioesterase PaaI family.</text>
</comment>
<dbReference type="PANTHER" id="PTHR21660">
    <property type="entry name" value="THIOESTERASE SUPERFAMILY MEMBER-RELATED"/>
    <property type="match status" value="1"/>
</dbReference>
<sequence>MTRCHASTLHSPLIHKHLPVFMTPTATTDYFGLTIPLMDLIGLVPDSIGADHARTVLPWRADLTNSRGDIHGGTLMSVLDFTLSAAARGTGPSVGMATIDMTTSFMSPGTGDLVIEARCLRRGASIAFCEGEVRGADGQLVAKASATFKVIKRRPGGD</sequence>
<dbReference type="Proteomes" id="UP000001225">
    <property type="component" value="Chromosome"/>
</dbReference>
<reference evidence="4 5" key="1">
    <citation type="journal article" date="2008" name="BMC Genomics">
        <title>The missing link: Bordetella petrii is endowed with both the metabolic versatility of environmental bacteria and virulence traits of pathogenic Bordetellae.</title>
        <authorList>
            <person name="Gross R."/>
            <person name="Guzman C.A."/>
            <person name="Sebaihia M."/>
            <person name="Martins Dos Santos V.A."/>
            <person name="Pieper D.H."/>
            <person name="Koebnik R."/>
            <person name="Lechner M."/>
            <person name="Bartels D."/>
            <person name="Buhrmester J."/>
            <person name="Choudhuri J.V."/>
            <person name="Ebensen T."/>
            <person name="Gaigalat L."/>
            <person name="Herrmann S."/>
            <person name="Khachane A.N."/>
            <person name="Larisch C."/>
            <person name="Link S."/>
            <person name="Linke B."/>
            <person name="Meyer F."/>
            <person name="Mormann S."/>
            <person name="Nakunst D."/>
            <person name="Rueckert C."/>
            <person name="Schneiker-Bekel S."/>
            <person name="Schulze K."/>
            <person name="Vorhoelter F.J."/>
            <person name="Yevsa T."/>
            <person name="Engle J.T."/>
            <person name="Goldman W.E."/>
            <person name="Puehler A."/>
            <person name="Goebel U.B."/>
            <person name="Goesmann A."/>
            <person name="Bloecker H."/>
            <person name="Kaiser O."/>
            <person name="Martinez-Arias R."/>
        </authorList>
    </citation>
    <scope>NUCLEOTIDE SEQUENCE [LARGE SCALE GENOMIC DNA]</scope>
    <source>
        <strain evidence="5">ATCC BAA-461 / DSM 12804 / CCUG 43448 / CIP 107267 / Se-1111R</strain>
    </source>
</reference>
<dbReference type="PANTHER" id="PTHR21660:SF1">
    <property type="entry name" value="ACYL-COENZYME A THIOESTERASE 13"/>
    <property type="match status" value="1"/>
</dbReference>
<dbReference type="AlphaFoldDB" id="A9IPM2"/>
<dbReference type="SUPFAM" id="SSF54637">
    <property type="entry name" value="Thioesterase/thiol ester dehydrase-isomerase"/>
    <property type="match status" value="1"/>
</dbReference>
<dbReference type="eggNOG" id="COG2050">
    <property type="taxonomic scope" value="Bacteria"/>
</dbReference>
<accession>A9IPM2</accession>
<dbReference type="InterPro" id="IPR003736">
    <property type="entry name" value="PAAI_dom"/>
</dbReference>
<protein>
    <recommendedName>
        <fullName evidence="3">Thioesterase domain-containing protein</fullName>
    </recommendedName>
</protein>
<dbReference type="InterPro" id="IPR006683">
    <property type="entry name" value="Thioestr_dom"/>
</dbReference>
<dbReference type="InterPro" id="IPR029069">
    <property type="entry name" value="HotDog_dom_sf"/>
</dbReference>
<gene>
    <name evidence="4" type="ordered locus">Bpet2619</name>
</gene>
<dbReference type="KEGG" id="bpt:Bpet2619"/>
<evidence type="ECO:0000256" key="2">
    <source>
        <dbReference type="ARBA" id="ARBA00022801"/>
    </source>
</evidence>
<dbReference type="STRING" id="94624.Bpet2619"/>
<dbReference type="Gene3D" id="3.10.129.10">
    <property type="entry name" value="Hotdog Thioesterase"/>
    <property type="match status" value="1"/>
</dbReference>
<dbReference type="GO" id="GO:0047617">
    <property type="term" value="F:fatty acyl-CoA hydrolase activity"/>
    <property type="evidence" value="ECO:0007669"/>
    <property type="project" value="InterPro"/>
</dbReference>
<feature type="domain" description="Thioesterase" evidence="3">
    <location>
        <begin position="68"/>
        <end position="142"/>
    </location>
</feature>
<organism evidence="4 5">
    <name type="scientific">Bordetella petrii (strain ATCC BAA-461 / DSM 12804 / CCUG 43448 / CIP 107267 / Se-1111R)</name>
    <dbReference type="NCBI Taxonomy" id="340100"/>
    <lineage>
        <taxon>Bacteria</taxon>
        <taxon>Pseudomonadati</taxon>
        <taxon>Pseudomonadota</taxon>
        <taxon>Betaproteobacteria</taxon>
        <taxon>Burkholderiales</taxon>
        <taxon>Alcaligenaceae</taxon>
        <taxon>Bordetella</taxon>
    </lineage>
</organism>
<dbReference type="NCBIfam" id="TIGR00369">
    <property type="entry name" value="unchar_dom_1"/>
    <property type="match status" value="1"/>
</dbReference>
<keyword evidence="5" id="KW-1185">Reference proteome</keyword>
<dbReference type="EMBL" id="AM902716">
    <property type="protein sequence ID" value="CAP42961.1"/>
    <property type="molecule type" value="Genomic_DNA"/>
</dbReference>
<keyword evidence="2" id="KW-0378">Hydrolase</keyword>
<evidence type="ECO:0000256" key="1">
    <source>
        <dbReference type="ARBA" id="ARBA00008324"/>
    </source>
</evidence>
<name>A9IPM2_BORPD</name>
<evidence type="ECO:0000313" key="4">
    <source>
        <dbReference type="EMBL" id="CAP42961.1"/>
    </source>
</evidence>
<dbReference type="Pfam" id="PF03061">
    <property type="entry name" value="4HBT"/>
    <property type="match status" value="1"/>
</dbReference>
<dbReference type="InterPro" id="IPR039298">
    <property type="entry name" value="ACOT13"/>
</dbReference>
<proteinExistence type="inferred from homology"/>
<evidence type="ECO:0000313" key="5">
    <source>
        <dbReference type="Proteomes" id="UP000001225"/>
    </source>
</evidence>
<evidence type="ECO:0000259" key="3">
    <source>
        <dbReference type="Pfam" id="PF03061"/>
    </source>
</evidence>
<dbReference type="CDD" id="cd03443">
    <property type="entry name" value="PaaI_thioesterase"/>
    <property type="match status" value="1"/>
</dbReference>